<evidence type="ECO:0000256" key="8">
    <source>
        <dbReference type="SAM" id="MobiDB-lite"/>
    </source>
</evidence>
<dbReference type="AlphaFoldDB" id="A0AAW8DB32"/>
<dbReference type="EMBL" id="JAUSRG010000001">
    <property type="protein sequence ID" value="MDP9903688.1"/>
    <property type="molecule type" value="Genomic_DNA"/>
</dbReference>
<dbReference type="Pfam" id="PF00486">
    <property type="entry name" value="Trans_reg_C"/>
    <property type="match status" value="1"/>
</dbReference>
<dbReference type="GO" id="GO:0006355">
    <property type="term" value="P:regulation of DNA-templated transcription"/>
    <property type="evidence" value="ECO:0007669"/>
    <property type="project" value="InterPro"/>
</dbReference>
<feature type="modified residue" description="4-aspartylphosphate" evidence="6">
    <location>
        <position position="55"/>
    </location>
</feature>
<accession>A0AAW8DB32</accession>
<dbReference type="SUPFAM" id="SSF46894">
    <property type="entry name" value="C-terminal effector domain of the bipartite response regulators"/>
    <property type="match status" value="1"/>
</dbReference>
<dbReference type="PANTHER" id="PTHR48111">
    <property type="entry name" value="REGULATOR OF RPOS"/>
    <property type="match status" value="1"/>
</dbReference>
<dbReference type="InterPro" id="IPR036388">
    <property type="entry name" value="WH-like_DNA-bd_sf"/>
</dbReference>
<dbReference type="InterPro" id="IPR011006">
    <property type="entry name" value="CheY-like_superfamily"/>
</dbReference>
<evidence type="ECO:0000256" key="5">
    <source>
        <dbReference type="ARBA" id="ARBA00023163"/>
    </source>
</evidence>
<dbReference type="SUPFAM" id="SSF52172">
    <property type="entry name" value="CheY-like"/>
    <property type="match status" value="1"/>
</dbReference>
<evidence type="ECO:0000256" key="4">
    <source>
        <dbReference type="ARBA" id="ARBA00023125"/>
    </source>
</evidence>
<dbReference type="GO" id="GO:0005829">
    <property type="term" value="C:cytosol"/>
    <property type="evidence" value="ECO:0007669"/>
    <property type="project" value="TreeGrafter"/>
</dbReference>
<dbReference type="SMART" id="SM00862">
    <property type="entry name" value="Trans_reg_C"/>
    <property type="match status" value="1"/>
</dbReference>
<reference evidence="11 13" key="1">
    <citation type="submission" date="2023-07" db="EMBL/GenBank/DDBJ databases">
        <title>Sorghum-associated microbial communities from plants grown in Nebraska, USA.</title>
        <authorList>
            <person name="Schachtman D."/>
        </authorList>
    </citation>
    <scope>NUCLEOTIDE SEQUENCE</scope>
    <source>
        <strain evidence="11">DS1006</strain>
        <strain evidence="12 13">DS1016</strain>
    </source>
</reference>
<feature type="domain" description="Response regulatory" evidence="9">
    <location>
        <begin position="6"/>
        <end position="119"/>
    </location>
</feature>
<dbReference type="InterPro" id="IPR001789">
    <property type="entry name" value="Sig_transdc_resp-reg_receiver"/>
</dbReference>
<feature type="compositionally biased region" description="Gly residues" evidence="8">
    <location>
        <begin position="145"/>
        <end position="167"/>
    </location>
</feature>
<feature type="DNA-binding region" description="OmpR/PhoB-type" evidence="7">
    <location>
        <begin position="174"/>
        <end position="280"/>
    </location>
</feature>
<organism evidence="11 14">
    <name type="scientific">Arthrobacter bambusae</name>
    <dbReference type="NCBI Taxonomy" id="1338426"/>
    <lineage>
        <taxon>Bacteria</taxon>
        <taxon>Bacillati</taxon>
        <taxon>Actinomycetota</taxon>
        <taxon>Actinomycetes</taxon>
        <taxon>Micrococcales</taxon>
        <taxon>Micrococcaceae</taxon>
        <taxon>Arthrobacter</taxon>
    </lineage>
</organism>
<dbReference type="GO" id="GO:0032993">
    <property type="term" value="C:protein-DNA complex"/>
    <property type="evidence" value="ECO:0007669"/>
    <property type="project" value="TreeGrafter"/>
</dbReference>
<dbReference type="Proteomes" id="UP001242995">
    <property type="component" value="Unassembled WGS sequence"/>
</dbReference>
<dbReference type="Gene3D" id="1.10.10.10">
    <property type="entry name" value="Winged helix-like DNA-binding domain superfamily/Winged helix DNA-binding domain"/>
    <property type="match status" value="1"/>
</dbReference>
<dbReference type="RefSeq" id="WP_306959126.1">
    <property type="nucleotide sequence ID" value="NZ_JAUSRG010000001.1"/>
</dbReference>
<proteinExistence type="predicted"/>
<dbReference type="SMART" id="SM00448">
    <property type="entry name" value="REC"/>
    <property type="match status" value="1"/>
</dbReference>
<dbReference type="InterPro" id="IPR016032">
    <property type="entry name" value="Sig_transdc_resp-reg_C-effctor"/>
</dbReference>
<dbReference type="InterPro" id="IPR039420">
    <property type="entry name" value="WalR-like"/>
</dbReference>
<keyword evidence="1 6" id="KW-0597">Phosphoprotein</keyword>
<evidence type="ECO:0000256" key="3">
    <source>
        <dbReference type="ARBA" id="ARBA00023015"/>
    </source>
</evidence>
<dbReference type="InterPro" id="IPR001867">
    <property type="entry name" value="OmpR/PhoB-type_DNA-bd"/>
</dbReference>
<keyword evidence="3" id="KW-0805">Transcription regulation</keyword>
<evidence type="ECO:0000256" key="6">
    <source>
        <dbReference type="PROSITE-ProRule" id="PRU00169"/>
    </source>
</evidence>
<evidence type="ECO:0000259" key="9">
    <source>
        <dbReference type="PROSITE" id="PS50110"/>
    </source>
</evidence>
<protein>
    <submittedName>
        <fullName evidence="11">DNA-binding response OmpR family regulator</fullName>
    </submittedName>
</protein>
<sequence>MSEPGVAVVIEDDEDVRNLVDAILKEAGFVVHSAATGREGVEVVRDHHASVVTLDVGLPDMDGHEVLRRIRQFSDAYVVMLTARRDEPDTLTAFLTGADDYVKKPFLPRELRARVTAMMRRPRAEGRLAEGRLALPEEGRVGYVPGSGLGPDGGAADGGAAGGGGSAGTGGPDGAVIRHNGLALNYKSRMVTLQGSVLTLTRSEFDLLYDLLRAKGEVRTRADLVRAARGDYYDDDAYISDADERAVETHIGNLRRKLREDPQSPRFLQTVRGVGYRLTPKRSD</sequence>
<dbReference type="EMBL" id="JAUSTF010000002">
    <property type="protein sequence ID" value="MDQ0179659.1"/>
    <property type="molecule type" value="Genomic_DNA"/>
</dbReference>
<keyword evidence="13" id="KW-1185">Reference proteome</keyword>
<dbReference type="GO" id="GO:0000156">
    <property type="term" value="F:phosphorelay response regulator activity"/>
    <property type="evidence" value="ECO:0007669"/>
    <property type="project" value="TreeGrafter"/>
</dbReference>
<keyword evidence="2" id="KW-0902">Two-component regulatory system</keyword>
<dbReference type="PROSITE" id="PS51755">
    <property type="entry name" value="OMPR_PHOB"/>
    <property type="match status" value="1"/>
</dbReference>
<keyword evidence="5" id="KW-0804">Transcription</keyword>
<dbReference type="Gene3D" id="3.40.50.2300">
    <property type="match status" value="1"/>
</dbReference>
<evidence type="ECO:0000313" key="11">
    <source>
        <dbReference type="EMBL" id="MDP9903688.1"/>
    </source>
</evidence>
<gene>
    <name evidence="11" type="ORF">J2S90_000628</name>
    <name evidence="12" type="ORF">J2S93_001075</name>
</gene>
<evidence type="ECO:0000259" key="10">
    <source>
        <dbReference type="PROSITE" id="PS51755"/>
    </source>
</evidence>
<evidence type="ECO:0000313" key="13">
    <source>
        <dbReference type="Proteomes" id="UP001230951"/>
    </source>
</evidence>
<dbReference type="PANTHER" id="PTHR48111:SF1">
    <property type="entry name" value="TWO-COMPONENT RESPONSE REGULATOR ORR33"/>
    <property type="match status" value="1"/>
</dbReference>
<feature type="domain" description="OmpR/PhoB-type" evidence="10">
    <location>
        <begin position="174"/>
        <end position="280"/>
    </location>
</feature>
<evidence type="ECO:0000256" key="1">
    <source>
        <dbReference type="ARBA" id="ARBA00022553"/>
    </source>
</evidence>
<evidence type="ECO:0000256" key="7">
    <source>
        <dbReference type="PROSITE-ProRule" id="PRU01091"/>
    </source>
</evidence>
<dbReference type="CDD" id="cd00383">
    <property type="entry name" value="trans_reg_C"/>
    <property type="match status" value="1"/>
</dbReference>
<dbReference type="CDD" id="cd17574">
    <property type="entry name" value="REC_OmpR"/>
    <property type="match status" value="1"/>
</dbReference>
<dbReference type="Pfam" id="PF00072">
    <property type="entry name" value="Response_reg"/>
    <property type="match status" value="1"/>
</dbReference>
<comment type="caution">
    <text evidence="11">The sequence shown here is derived from an EMBL/GenBank/DDBJ whole genome shotgun (WGS) entry which is preliminary data.</text>
</comment>
<name>A0AAW8DB32_9MICC</name>
<evidence type="ECO:0000256" key="2">
    <source>
        <dbReference type="ARBA" id="ARBA00023012"/>
    </source>
</evidence>
<keyword evidence="4 7" id="KW-0238">DNA-binding</keyword>
<dbReference type="Proteomes" id="UP001230951">
    <property type="component" value="Unassembled WGS sequence"/>
</dbReference>
<dbReference type="PROSITE" id="PS50110">
    <property type="entry name" value="RESPONSE_REGULATORY"/>
    <property type="match status" value="1"/>
</dbReference>
<evidence type="ECO:0000313" key="14">
    <source>
        <dbReference type="Proteomes" id="UP001242995"/>
    </source>
</evidence>
<evidence type="ECO:0000313" key="12">
    <source>
        <dbReference type="EMBL" id="MDQ0179659.1"/>
    </source>
</evidence>
<dbReference type="GO" id="GO:0000976">
    <property type="term" value="F:transcription cis-regulatory region binding"/>
    <property type="evidence" value="ECO:0007669"/>
    <property type="project" value="TreeGrafter"/>
</dbReference>
<feature type="region of interest" description="Disordered" evidence="8">
    <location>
        <begin position="144"/>
        <end position="167"/>
    </location>
</feature>